<evidence type="ECO:0000313" key="2">
    <source>
        <dbReference type="Proteomes" id="UP000187425"/>
    </source>
</evidence>
<dbReference type="AlphaFoldDB" id="A0A1R0ZQB2"/>
<proteinExistence type="predicted"/>
<evidence type="ECO:0000313" key="1">
    <source>
        <dbReference type="EMBL" id="OME74754.1"/>
    </source>
</evidence>
<accession>A0A1R0ZQB2</accession>
<dbReference type="RefSeq" id="WP_179085718.1">
    <property type="nucleotide sequence ID" value="NZ_MPTW01000001.1"/>
</dbReference>
<dbReference type="Proteomes" id="UP000187425">
    <property type="component" value="Unassembled WGS sequence"/>
</dbReference>
<gene>
    <name evidence="1" type="ORF">BSK65_03560</name>
</gene>
<comment type="caution">
    <text evidence="1">The sequence shown here is derived from an EMBL/GenBank/DDBJ whole genome shotgun (WGS) entry which is preliminary data.</text>
</comment>
<reference evidence="1 2" key="1">
    <citation type="submission" date="2016-11" db="EMBL/GenBank/DDBJ databases">
        <title>Paenibacillus species isolates.</title>
        <authorList>
            <person name="Beno S.M."/>
        </authorList>
    </citation>
    <scope>NUCLEOTIDE SEQUENCE [LARGE SCALE GENOMIC DNA]</scope>
    <source>
        <strain evidence="1 2">FSL H7-0443</strain>
    </source>
</reference>
<sequence>MPFFCVILIKSELTLEELNNLYSKYRENEWSYVVEKQVSNNITFIEHRDLKFKALKAEEQLISYYIVYTWGSSDYPLSDLDIRGH</sequence>
<organism evidence="1 2">
    <name type="scientific">Paenibacillus odorifer</name>
    <dbReference type="NCBI Taxonomy" id="189426"/>
    <lineage>
        <taxon>Bacteria</taxon>
        <taxon>Bacillati</taxon>
        <taxon>Bacillota</taxon>
        <taxon>Bacilli</taxon>
        <taxon>Bacillales</taxon>
        <taxon>Paenibacillaceae</taxon>
        <taxon>Paenibacillus</taxon>
    </lineage>
</organism>
<name>A0A1R0ZQB2_9BACL</name>
<protein>
    <submittedName>
        <fullName evidence="1">Uncharacterized protein</fullName>
    </submittedName>
</protein>
<dbReference type="EMBL" id="MPTW01000001">
    <property type="protein sequence ID" value="OME74754.1"/>
    <property type="molecule type" value="Genomic_DNA"/>
</dbReference>